<accession>A0A928V5H7</accession>
<comment type="caution">
    <text evidence="1">The sequence shown here is derived from an EMBL/GenBank/DDBJ whole genome shotgun (WGS) entry which is preliminary data.</text>
</comment>
<reference evidence="1" key="1">
    <citation type="submission" date="2018-07" db="EMBL/GenBank/DDBJ databases">
        <title>Genome assembly of strain Ka43.</title>
        <authorList>
            <person name="Kukolya J."/>
            <person name="Nagy I."/>
            <person name="Horvath B."/>
            <person name="Toth A."/>
        </authorList>
    </citation>
    <scope>NUCLEOTIDE SEQUENCE</scope>
    <source>
        <strain evidence="1">KB43</strain>
    </source>
</reference>
<dbReference type="Proteomes" id="UP000652567">
    <property type="component" value="Unassembled WGS sequence"/>
</dbReference>
<proteinExistence type="predicted"/>
<dbReference type="EMBL" id="PRDL01000001">
    <property type="protein sequence ID" value="MBE8717575.1"/>
    <property type="molecule type" value="Genomic_DNA"/>
</dbReference>
<evidence type="ECO:0000313" key="2">
    <source>
        <dbReference type="Proteomes" id="UP000652567"/>
    </source>
</evidence>
<organism evidence="1 2">
    <name type="scientific">Cellvibrio polysaccharolyticus</name>
    <dbReference type="NCBI Taxonomy" id="2082724"/>
    <lineage>
        <taxon>Bacteria</taxon>
        <taxon>Pseudomonadati</taxon>
        <taxon>Pseudomonadota</taxon>
        <taxon>Gammaproteobacteria</taxon>
        <taxon>Cellvibrionales</taxon>
        <taxon>Cellvibrionaceae</taxon>
        <taxon>Cellvibrio</taxon>
    </lineage>
</organism>
<keyword evidence="2" id="KW-1185">Reference proteome</keyword>
<name>A0A928V5H7_9GAMM</name>
<gene>
    <name evidence="1" type="ORF">C4F51_10275</name>
</gene>
<dbReference type="AlphaFoldDB" id="A0A928V5H7"/>
<evidence type="ECO:0000313" key="1">
    <source>
        <dbReference type="EMBL" id="MBE8717575.1"/>
    </source>
</evidence>
<protein>
    <submittedName>
        <fullName evidence="1">Uncharacterized protein</fullName>
    </submittedName>
</protein>
<sequence>MINCDIVHISTAFATVRRVNLEKFLLPLLSPAVHPGAGDNSAYVGAFWRFDFSVGMIRVKGEQVGAFRGYL</sequence>